<reference evidence="2" key="1">
    <citation type="journal article" date="2023" name="Mol. Phylogenet. Evol.">
        <title>Genome-scale phylogeny and comparative genomics of the fungal order Sordariales.</title>
        <authorList>
            <person name="Hensen N."/>
            <person name="Bonometti L."/>
            <person name="Westerberg I."/>
            <person name="Brannstrom I.O."/>
            <person name="Guillou S."/>
            <person name="Cros-Aarteil S."/>
            <person name="Calhoun S."/>
            <person name="Haridas S."/>
            <person name="Kuo A."/>
            <person name="Mondo S."/>
            <person name="Pangilinan J."/>
            <person name="Riley R."/>
            <person name="LaButti K."/>
            <person name="Andreopoulos B."/>
            <person name="Lipzen A."/>
            <person name="Chen C."/>
            <person name="Yan M."/>
            <person name="Daum C."/>
            <person name="Ng V."/>
            <person name="Clum A."/>
            <person name="Steindorff A."/>
            <person name="Ohm R.A."/>
            <person name="Martin F."/>
            <person name="Silar P."/>
            <person name="Natvig D.O."/>
            <person name="Lalanne C."/>
            <person name="Gautier V."/>
            <person name="Ament-Velasquez S.L."/>
            <person name="Kruys A."/>
            <person name="Hutchinson M.I."/>
            <person name="Powell A.J."/>
            <person name="Barry K."/>
            <person name="Miller A.N."/>
            <person name="Grigoriev I.V."/>
            <person name="Debuchy R."/>
            <person name="Gladieux P."/>
            <person name="Hiltunen Thoren M."/>
            <person name="Johannesson H."/>
        </authorList>
    </citation>
    <scope>NUCLEOTIDE SEQUENCE</scope>
    <source>
        <strain evidence="2">CBS 315.58</strain>
    </source>
</reference>
<organism evidence="2 3">
    <name type="scientific">Triangularia verruculosa</name>
    <dbReference type="NCBI Taxonomy" id="2587418"/>
    <lineage>
        <taxon>Eukaryota</taxon>
        <taxon>Fungi</taxon>
        <taxon>Dikarya</taxon>
        <taxon>Ascomycota</taxon>
        <taxon>Pezizomycotina</taxon>
        <taxon>Sordariomycetes</taxon>
        <taxon>Sordariomycetidae</taxon>
        <taxon>Sordariales</taxon>
        <taxon>Podosporaceae</taxon>
        <taxon>Triangularia</taxon>
    </lineage>
</organism>
<dbReference type="AlphaFoldDB" id="A0AAN7AUU1"/>
<dbReference type="Proteomes" id="UP001303160">
    <property type="component" value="Unassembled WGS sequence"/>
</dbReference>
<name>A0AAN7AUU1_9PEZI</name>
<feature type="compositionally biased region" description="Acidic residues" evidence="1">
    <location>
        <begin position="110"/>
        <end position="128"/>
    </location>
</feature>
<accession>A0AAN7AUU1</accession>
<feature type="compositionally biased region" description="Basic and acidic residues" evidence="1">
    <location>
        <begin position="71"/>
        <end position="80"/>
    </location>
</feature>
<protein>
    <submittedName>
        <fullName evidence="2">Uncharacterized protein</fullName>
    </submittedName>
</protein>
<feature type="region of interest" description="Disordered" evidence="1">
    <location>
        <begin position="52"/>
        <end position="178"/>
    </location>
</feature>
<keyword evidence="3" id="KW-1185">Reference proteome</keyword>
<dbReference type="EMBL" id="MU863922">
    <property type="protein sequence ID" value="KAK4200198.1"/>
    <property type="molecule type" value="Genomic_DNA"/>
</dbReference>
<sequence>MANAPGGKAVDWTNPPPLGLEMIERRPGSSAGVRLGTFARRLFWRAYSASEVATPDDDGADAVTKGAIPRPVEHVPRDLGDSAEEDAADDPGAWTQNSQGPLPASMPGSEPDDYDSDATEVVDSDAAEVEASNAAEGEDNHPGPQPPRPGPPDTVSEGANTAASSPPQQPKLSKYERELQAASKINKEGLLLQGDRQSYALVARGAGSAAALFQRGRGAGRQQKPRDAKLFERKPP</sequence>
<feature type="compositionally biased region" description="Pro residues" evidence="1">
    <location>
        <begin position="143"/>
        <end position="152"/>
    </location>
</feature>
<evidence type="ECO:0000313" key="3">
    <source>
        <dbReference type="Proteomes" id="UP001303160"/>
    </source>
</evidence>
<proteinExistence type="predicted"/>
<reference evidence="2" key="2">
    <citation type="submission" date="2023-05" db="EMBL/GenBank/DDBJ databases">
        <authorList>
            <consortium name="Lawrence Berkeley National Laboratory"/>
            <person name="Steindorff A."/>
            <person name="Hensen N."/>
            <person name="Bonometti L."/>
            <person name="Westerberg I."/>
            <person name="Brannstrom I.O."/>
            <person name="Guillou S."/>
            <person name="Cros-Aarteil S."/>
            <person name="Calhoun S."/>
            <person name="Haridas S."/>
            <person name="Kuo A."/>
            <person name="Mondo S."/>
            <person name="Pangilinan J."/>
            <person name="Riley R."/>
            <person name="Labutti K."/>
            <person name="Andreopoulos B."/>
            <person name="Lipzen A."/>
            <person name="Chen C."/>
            <person name="Yanf M."/>
            <person name="Daum C."/>
            <person name="Ng V."/>
            <person name="Clum A."/>
            <person name="Ohm R."/>
            <person name="Martin F."/>
            <person name="Silar P."/>
            <person name="Natvig D."/>
            <person name="Lalanne C."/>
            <person name="Gautier V."/>
            <person name="Ament-Velasquez S.L."/>
            <person name="Kruys A."/>
            <person name="Hutchinson M.I."/>
            <person name="Powell A.J."/>
            <person name="Barry K."/>
            <person name="Miller A.N."/>
            <person name="Grigoriev I.V."/>
            <person name="Debuchy R."/>
            <person name="Gladieux P."/>
            <person name="Thoren M.H."/>
            <person name="Johannesson H."/>
        </authorList>
    </citation>
    <scope>NUCLEOTIDE SEQUENCE</scope>
    <source>
        <strain evidence="2">CBS 315.58</strain>
    </source>
</reference>
<evidence type="ECO:0000256" key="1">
    <source>
        <dbReference type="SAM" id="MobiDB-lite"/>
    </source>
</evidence>
<feature type="compositionally biased region" description="Basic and acidic residues" evidence="1">
    <location>
        <begin position="224"/>
        <end position="236"/>
    </location>
</feature>
<evidence type="ECO:0000313" key="2">
    <source>
        <dbReference type="EMBL" id="KAK4200198.1"/>
    </source>
</evidence>
<gene>
    <name evidence="2" type="ORF">QBC40DRAFT_254303</name>
</gene>
<comment type="caution">
    <text evidence="2">The sequence shown here is derived from an EMBL/GenBank/DDBJ whole genome shotgun (WGS) entry which is preliminary data.</text>
</comment>
<feature type="region of interest" description="Disordered" evidence="1">
    <location>
        <begin position="213"/>
        <end position="236"/>
    </location>
</feature>
<feature type="compositionally biased region" description="Polar residues" evidence="1">
    <location>
        <begin position="157"/>
        <end position="166"/>
    </location>
</feature>